<evidence type="ECO:0000313" key="10">
    <source>
        <dbReference type="EMBL" id="RDI51465.1"/>
    </source>
</evidence>
<evidence type="ECO:0000313" key="11">
    <source>
        <dbReference type="EMBL" id="TWI45188.1"/>
    </source>
</evidence>
<evidence type="ECO:0000256" key="8">
    <source>
        <dbReference type="PIRSR" id="PIRSR001021-2"/>
    </source>
</evidence>
<dbReference type="RefSeq" id="WP_114754969.1">
    <property type="nucleotide sequence ID" value="NZ_QQBA01000013.1"/>
</dbReference>
<dbReference type="GO" id="GO:0004553">
    <property type="term" value="F:hydrolase activity, hydrolyzing O-glycosyl compounds"/>
    <property type="evidence" value="ECO:0007669"/>
    <property type="project" value="InterPro"/>
</dbReference>
<dbReference type="Pfam" id="PF00128">
    <property type="entry name" value="Alpha-amylase"/>
    <property type="match status" value="1"/>
</dbReference>
<keyword evidence="6" id="KW-0326">Glycosidase</keyword>
<keyword evidence="5" id="KW-0119">Carbohydrate metabolism</keyword>
<dbReference type="Gene3D" id="2.60.40.1180">
    <property type="entry name" value="Golgi alpha-mannosidase II"/>
    <property type="match status" value="1"/>
</dbReference>
<dbReference type="SMART" id="SM00642">
    <property type="entry name" value="Aamy"/>
    <property type="match status" value="1"/>
</dbReference>
<keyword evidence="3 8" id="KW-0479">Metal-binding</keyword>
<dbReference type="PROSITE" id="PS51257">
    <property type="entry name" value="PROKAR_LIPOPROTEIN"/>
    <property type="match status" value="1"/>
</dbReference>
<keyword evidence="4" id="KW-0378">Hydrolase</keyword>
<dbReference type="Proteomes" id="UP000254518">
    <property type="component" value="Unassembled WGS sequence"/>
</dbReference>
<reference evidence="11 13" key="1">
    <citation type="journal article" date="2015" name="Stand. Genomic Sci.">
        <title>Genomic Encyclopedia of Bacterial and Archaeal Type Strains, Phase III: the genomes of soil and plant-associated and newly described type strains.</title>
        <authorList>
            <person name="Whitman W.B."/>
            <person name="Woyke T."/>
            <person name="Klenk H.P."/>
            <person name="Zhou Y."/>
            <person name="Lilburn T.G."/>
            <person name="Beck B.J."/>
            <person name="De Vos P."/>
            <person name="Vandamme P."/>
            <person name="Eisen J.A."/>
            <person name="Garrity G."/>
            <person name="Hugenholtz P."/>
            <person name="Kyrpides N.C."/>
        </authorList>
    </citation>
    <scope>NUCLEOTIDE SEQUENCE [LARGE SCALE GENOMIC DNA]</scope>
    <source>
        <strain evidence="11 13">CGMCC 1.5380</strain>
    </source>
</reference>
<evidence type="ECO:0000256" key="1">
    <source>
        <dbReference type="ARBA" id="ARBA00001913"/>
    </source>
</evidence>
<reference evidence="10 12" key="2">
    <citation type="submission" date="2018-07" db="EMBL/GenBank/DDBJ databases">
        <title>Genomic Encyclopedia of Type Strains, Phase IV (KMG-IV): sequencing the most valuable type-strain genomes for metagenomic binning, comparative biology and taxonomic classification.</title>
        <authorList>
            <person name="Goeker M."/>
        </authorList>
    </citation>
    <scope>NUCLEOTIDE SEQUENCE [LARGE SCALE GENOMIC DNA]</scope>
    <source>
        <strain evidence="10 12">DSM 19728</strain>
    </source>
</reference>
<comment type="cofactor">
    <cofactor evidence="1">
        <name>Ca(2+)</name>
        <dbReference type="ChEBI" id="CHEBI:29108"/>
    </cofactor>
</comment>
<proteinExistence type="inferred from homology"/>
<keyword evidence="8" id="KW-0106">Calcium</keyword>
<evidence type="ECO:0000256" key="4">
    <source>
        <dbReference type="ARBA" id="ARBA00022801"/>
    </source>
</evidence>
<evidence type="ECO:0000256" key="7">
    <source>
        <dbReference type="PIRSR" id="PIRSR001021-1"/>
    </source>
</evidence>
<dbReference type="Gene3D" id="3.20.20.80">
    <property type="entry name" value="Glycosidases"/>
    <property type="match status" value="1"/>
</dbReference>
<evidence type="ECO:0000259" key="9">
    <source>
        <dbReference type="SMART" id="SM00642"/>
    </source>
</evidence>
<keyword evidence="12" id="KW-1185">Reference proteome</keyword>
<dbReference type="InterPro" id="IPR006047">
    <property type="entry name" value="GH13_cat_dom"/>
</dbReference>
<sequence>MQKQIMKAYLLTTILVGLYSCNSNDDFVTNSTEAAAQFKVVNVTNHDGRPFSTGKLTNIPSGRYVENPGGGVMMQAFYWDVPAGGTWWNVVNSKITAWSNVGIGAIWLPPVSKAQNGPFSMGYDPTDYFDFGNFNQNGTVETRFGSKTELESLITKVHAENMQIYADMVLNHNSGGQLENNPFTGTQTYTNFTGVASGKFKRTSADFYKNAYGNNDEGIFGGFPDLAHVAPNVQDWLWKRADGVGKFYKNTMKFDGWRFDYVKGFGAWVIKDWNANVGGFSVGELWDSNVNILNDWANNANSSVFDFACYYKMNDAFDGNNLNVLNDDMMWKRNPYKAVTFVANHDTDEIWKKELAYAYILTHEGYPTIFYRDYEEWLNKTKLNNLIWIHNNKATGNTSILYTDNDEYIARRNGYNGNPGLVVYINNSSTWQERWIQTNWVNAQIKDFTGNSGWYPRTQADKWVKIQCPPNGYSVWSINM</sequence>
<dbReference type="InterPro" id="IPR017853">
    <property type="entry name" value="GH"/>
</dbReference>
<feature type="binding site" evidence="8">
    <location>
        <position position="171"/>
    </location>
    <ligand>
        <name>Ca(2+)</name>
        <dbReference type="ChEBI" id="CHEBI:29108"/>
        <label>1</label>
    </ligand>
</feature>
<evidence type="ECO:0000313" key="12">
    <source>
        <dbReference type="Proteomes" id="UP000254518"/>
    </source>
</evidence>
<dbReference type="PIRSF" id="PIRSF001021">
    <property type="entry name" value="Alph-amls_thrmst"/>
    <property type="match status" value="1"/>
</dbReference>
<comment type="caution">
    <text evidence="11">The sequence shown here is derived from an EMBL/GenBank/DDBJ whole genome shotgun (WGS) entry which is preliminary data.</text>
</comment>
<feature type="active site" description="Proton donor" evidence="7">
    <location>
        <position position="284"/>
    </location>
</feature>
<evidence type="ECO:0000256" key="5">
    <source>
        <dbReference type="ARBA" id="ARBA00023277"/>
    </source>
</evidence>
<organism evidence="11 13">
    <name type="scientific">Flavobacterium glaciei</name>
    <dbReference type="NCBI Taxonomy" id="386300"/>
    <lineage>
        <taxon>Bacteria</taxon>
        <taxon>Pseudomonadati</taxon>
        <taxon>Bacteroidota</taxon>
        <taxon>Flavobacteriia</taxon>
        <taxon>Flavobacteriales</taxon>
        <taxon>Flavobacteriaceae</taxon>
        <taxon>Flavobacterium</taxon>
    </lineage>
</organism>
<protein>
    <submittedName>
        <fullName evidence="11">Alpha-amylase</fullName>
    </submittedName>
</protein>
<dbReference type="Pfam" id="PF09154">
    <property type="entry name" value="Alpha-amy_C_pro"/>
    <property type="match status" value="1"/>
</dbReference>
<dbReference type="AlphaFoldDB" id="A0A562PLC7"/>
<name>A0A562PLC7_9FLAO</name>
<dbReference type="CDD" id="cd11314">
    <property type="entry name" value="AmyAc_arch_bac_plant_AmyA"/>
    <property type="match status" value="1"/>
</dbReference>
<feature type="binding site" evidence="8">
    <location>
        <position position="235"/>
    </location>
    <ligand>
        <name>Ca(2+)</name>
        <dbReference type="ChEBI" id="CHEBI:29108"/>
        <label>1</label>
    </ligand>
</feature>
<evidence type="ECO:0000313" key="13">
    <source>
        <dbReference type="Proteomes" id="UP000321392"/>
    </source>
</evidence>
<dbReference type="GO" id="GO:0005509">
    <property type="term" value="F:calcium ion binding"/>
    <property type="evidence" value="ECO:0007669"/>
    <property type="project" value="InterPro"/>
</dbReference>
<feature type="domain" description="Glycosyl hydrolase family 13 catalytic" evidence="9">
    <location>
        <begin position="71"/>
        <end position="399"/>
    </location>
</feature>
<dbReference type="InterPro" id="IPR013780">
    <property type="entry name" value="Glyco_hydro_b"/>
</dbReference>
<evidence type="ECO:0000256" key="3">
    <source>
        <dbReference type="ARBA" id="ARBA00022723"/>
    </source>
</evidence>
<dbReference type="SUPFAM" id="SSF51011">
    <property type="entry name" value="Glycosyl hydrolase domain"/>
    <property type="match status" value="1"/>
</dbReference>
<dbReference type="OrthoDB" id="9806009at2"/>
<accession>A0A562PLC7</accession>
<dbReference type="PANTHER" id="PTHR43447">
    <property type="entry name" value="ALPHA-AMYLASE"/>
    <property type="match status" value="1"/>
</dbReference>
<dbReference type="GO" id="GO:0005975">
    <property type="term" value="P:carbohydrate metabolic process"/>
    <property type="evidence" value="ECO:0007669"/>
    <property type="project" value="InterPro"/>
</dbReference>
<dbReference type="NCBIfam" id="NF006970">
    <property type="entry name" value="PRK09441.1-3"/>
    <property type="match status" value="1"/>
</dbReference>
<comment type="similarity">
    <text evidence="2">Belongs to the glycosyl hydrolase 13 family.</text>
</comment>
<dbReference type="SUPFAM" id="SSF51445">
    <property type="entry name" value="(Trans)glycosidases"/>
    <property type="match status" value="1"/>
</dbReference>
<evidence type="ECO:0000256" key="2">
    <source>
        <dbReference type="ARBA" id="ARBA00008061"/>
    </source>
</evidence>
<reference evidence="11" key="3">
    <citation type="submission" date="2019-07" db="EMBL/GenBank/DDBJ databases">
        <authorList>
            <person name="Whitman W."/>
            <person name="Huntemann M."/>
            <person name="Clum A."/>
            <person name="Pillay M."/>
            <person name="Palaniappan K."/>
            <person name="Varghese N."/>
            <person name="Mikhailova N."/>
            <person name="Stamatis D."/>
            <person name="Reddy T."/>
            <person name="Daum C."/>
            <person name="Shapiro N."/>
            <person name="Ivanova N."/>
            <person name="Kyrpides N."/>
            <person name="Woyke T."/>
        </authorList>
    </citation>
    <scope>NUCLEOTIDE SEQUENCE</scope>
    <source>
        <strain evidence="11">CGMCC 1.5380</strain>
    </source>
</reference>
<dbReference type="Proteomes" id="UP000321392">
    <property type="component" value="Unassembled WGS sequence"/>
</dbReference>
<dbReference type="EMBL" id="QQBA01000013">
    <property type="protein sequence ID" value="RDI51465.1"/>
    <property type="molecule type" value="Genomic_DNA"/>
</dbReference>
<dbReference type="EMBL" id="VLKX01000013">
    <property type="protein sequence ID" value="TWI45188.1"/>
    <property type="molecule type" value="Genomic_DNA"/>
</dbReference>
<evidence type="ECO:0000256" key="6">
    <source>
        <dbReference type="ARBA" id="ARBA00023295"/>
    </source>
</evidence>
<dbReference type="InterPro" id="IPR013776">
    <property type="entry name" value="A-amylase_thermo"/>
</dbReference>
<feature type="active site" description="Nucleophile" evidence="7">
    <location>
        <position position="260"/>
    </location>
</feature>
<gene>
    <name evidence="10" type="ORF">DFR66_11388</name>
    <name evidence="11" type="ORF">IQ02_02390</name>
</gene>
<dbReference type="InterPro" id="IPR015237">
    <property type="entry name" value="Alpha-amylase_C_pro"/>
</dbReference>